<dbReference type="EMBL" id="CP042218">
    <property type="protein sequence ID" value="QDW66700.1"/>
    <property type="molecule type" value="Genomic_DNA"/>
</dbReference>
<dbReference type="OrthoDB" id="7041715at2"/>
<name>A0A518N446_9GAMM</name>
<keyword evidence="2" id="KW-1185">Reference proteome</keyword>
<proteinExistence type="predicted"/>
<dbReference type="Proteomes" id="UP000316584">
    <property type="component" value="Chromosome"/>
</dbReference>
<evidence type="ECO:0000313" key="1">
    <source>
        <dbReference type="EMBL" id="QDW66700.1"/>
    </source>
</evidence>
<protein>
    <submittedName>
        <fullName evidence="1">Uncharacterized protein</fullName>
    </submittedName>
</protein>
<accession>A0A518N446</accession>
<dbReference type="AlphaFoldDB" id="A0A518N446"/>
<sequence length="225" mass="25666">MKEMPRFDYFALHYLKLWEGGDQALHTDLSSDNPTLEALTKAMHAFRISRSFRGIAEAGNRKYVLESLLGVGKDGAKAVNKLASKFEDRFSKENLSAASKLLWFRHRSPFLVYDRNAVTALSALASRRIPRSYDEFEKVWRSEFKKVEAQVAAACGRLTSLHRYFHHAYGEDELEHLVSSLWFHERVFDVYLWAIGGRFLVDKGARGIGSPGQNDMHVADRNPVS</sequence>
<reference evidence="1 2" key="1">
    <citation type="submission" date="2019-07" db="EMBL/GenBank/DDBJ databases">
        <title>Full genome sequence of Luteimonas sp. Gr-4.</title>
        <authorList>
            <person name="Im W.-T."/>
        </authorList>
    </citation>
    <scope>NUCLEOTIDE SEQUENCE [LARGE SCALE GENOMIC DNA]</scope>
    <source>
        <strain evidence="1 2">Gr-4</strain>
    </source>
</reference>
<organism evidence="1 2">
    <name type="scientific">Luteimonas granuli</name>
    <dbReference type="NCBI Taxonomy" id="1176533"/>
    <lineage>
        <taxon>Bacteria</taxon>
        <taxon>Pseudomonadati</taxon>
        <taxon>Pseudomonadota</taxon>
        <taxon>Gammaproteobacteria</taxon>
        <taxon>Lysobacterales</taxon>
        <taxon>Lysobacteraceae</taxon>
        <taxon>Luteimonas</taxon>
    </lineage>
</organism>
<dbReference type="RefSeq" id="WP_144891684.1">
    <property type="nucleotide sequence ID" value="NZ_CP042218.1"/>
</dbReference>
<dbReference type="KEGG" id="lug:FPZ22_07175"/>
<gene>
    <name evidence="1" type="ORF">FPZ22_07175</name>
</gene>
<evidence type="ECO:0000313" key="2">
    <source>
        <dbReference type="Proteomes" id="UP000316584"/>
    </source>
</evidence>